<keyword evidence="3" id="KW-0540">Nuclease</keyword>
<dbReference type="SUPFAM" id="SSF52980">
    <property type="entry name" value="Restriction endonuclease-like"/>
    <property type="match status" value="1"/>
</dbReference>
<keyword evidence="1" id="KW-0175">Coiled coil</keyword>
<dbReference type="Pfam" id="PF12705">
    <property type="entry name" value="PDDEXK_1"/>
    <property type="match status" value="1"/>
</dbReference>
<gene>
    <name evidence="3" type="ORF">VAMP_31433n25</name>
</gene>
<dbReference type="RefSeq" id="WP_213349934.1">
    <property type="nucleotide sequence ID" value="NZ_JAEDAM010000101.1"/>
</dbReference>
<evidence type="ECO:0000256" key="1">
    <source>
        <dbReference type="SAM" id="Coils"/>
    </source>
</evidence>
<evidence type="ECO:0000259" key="2">
    <source>
        <dbReference type="Pfam" id="PF12705"/>
    </source>
</evidence>
<comment type="caution">
    <text evidence="3">The sequence shown here is derived from an EMBL/GenBank/DDBJ whole genome shotgun (WGS) entry which is preliminary data.</text>
</comment>
<organism evidence="3 4">
    <name type="scientific">Candidatus Vampirococcus lugosii</name>
    <dbReference type="NCBI Taxonomy" id="2789015"/>
    <lineage>
        <taxon>Bacteria</taxon>
        <taxon>Candidatus Absconditibacteriota</taxon>
        <taxon>Vampirococcus</taxon>
    </lineage>
</organism>
<dbReference type="InterPro" id="IPR038726">
    <property type="entry name" value="PDDEXK_AddAB-type"/>
</dbReference>
<dbReference type="InterPro" id="IPR011604">
    <property type="entry name" value="PDDEXK-like_dom_sf"/>
</dbReference>
<dbReference type="GO" id="GO:0004527">
    <property type="term" value="F:exonuclease activity"/>
    <property type="evidence" value="ECO:0007669"/>
    <property type="project" value="UniProtKB-KW"/>
</dbReference>
<keyword evidence="3" id="KW-0269">Exonuclease</keyword>
<protein>
    <submittedName>
        <fullName evidence="3">RecB family exonuclease</fullName>
    </submittedName>
</protein>
<dbReference type="EMBL" id="JAEDAM010000101">
    <property type="protein sequence ID" value="MBS8122525.1"/>
    <property type="molecule type" value="Genomic_DNA"/>
</dbReference>
<evidence type="ECO:0000313" key="4">
    <source>
        <dbReference type="Proteomes" id="UP000680365"/>
    </source>
</evidence>
<reference evidence="3 4" key="1">
    <citation type="journal article" date="2021" name="Nat. Commun.">
        <title>Reductive evolution and unique predatory mode in the CPR bacterium Vampirococcus lugosii.</title>
        <authorList>
            <person name="Moreira D."/>
            <person name="Zivanovic Y."/>
            <person name="Lopez-Archilla A.I."/>
            <person name="Iniesto M."/>
            <person name="Lopez-Garcia P."/>
        </authorList>
    </citation>
    <scope>NUCLEOTIDE SEQUENCE [LARGE SCALE GENOMIC DNA]</scope>
    <source>
        <strain evidence="3">Chiprana</strain>
    </source>
</reference>
<evidence type="ECO:0000313" key="3">
    <source>
        <dbReference type="EMBL" id="MBS8122525.1"/>
    </source>
</evidence>
<feature type="coiled-coil region" evidence="1">
    <location>
        <begin position="283"/>
        <end position="317"/>
    </location>
</feature>
<sequence length="399" mass="47312">MSVYSFSQIQLYNKCPLAFRYKYIDKIKLQEKEYTSDLILGEIVHKVLENLYNDINVFQKNDLDFYMKQYNSIWKQKIDDISQEGKEIIIKGSGNLSDYIKRGEIYITNYFNENYPFDSIKIISTEQNINFSLNENIKFRGIIDRLDKKGDDFIINDYKTNKNLPTQENEEYKEQLTLYALGIKQKYGKYLKNIYAQLHFLHFDIKDIWQIDDLSLEKIKDKYIFIINEIESKRFNFNMGNKSEFKEVENYGCKFCEYKSICPLFAHSFMNDETISEIGNKTLKSMIDEYGKISKDINNLEKQKNNMKQIFINYSQNKNLSRIYGNNFYISVIKNKTYKILDQNQLKILLEKKGKLNGVLEVSSSLLSKLFKKGELSTIDFKSVVQENIYNTIRSFTIK</sequence>
<keyword evidence="4" id="KW-1185">Reference proteome</keyword>
<accession>A0ABS5QMT1</accession>
<dbReference type="Proteomes" id="UP000680365">
    <property type="component" value="Unassembled WGS sequence"/>
</dbReference>
<keyword evidence="3" id="KW-0378">Hydrolase</keyword>
<feature type="domain" description="PD-(D/E)XK endonuclease-like" evidence="2">
    <location>
        <begin position="5"/>
        <end position="263"/>
    </location>
</feature>
<dbReference type="Gene3D" id="3.90.320.10">
    <property type="match status" value="2"/>
</dbReference>
<name>A0ABS5QMT1_9BACT</name>
<proteinExistence type="predicted"/>
<dbReference type="InterPro" id="IPR011335">
    <property type="entry name" value="Restrct_endonuc-II-like"/>
</dbReference>